<protein>
    <submittedName>
        <fullName evidence="1">Uncharacterized protein</fullName>
    </submittedName>
</protein>
<dbReference type="Proteomes" id="UP000220828">
    <property type="component" value="Unassembled WGS sequence"/>
</dbReference>
<sequence>MELPKFLLGDNTDFPDDIFVIHLDYPRFIINLKDDEVEFLEEPDDLDEAELEQEMEGLIEEANHFYDREIQRYED</sequence>
<dbReference type="RefSeq" id="WP_097554717.1">
    <property type="nucleotide sequence ID" value="NZ_PCMW01000085.1"/>
</dbReference>
<gene>
    <name evidence="1" type="ORF">B0A77_12980</name>
</gene>
<dbReference type="AlphaFoldDB" id="A0A2H3KSQ4"/>
<accession>A0A2H3KSQ4</accession>
<proteinExistence type="predicted"/>
<evidence type="ECO:0000313" key="1">
    <source>
        <dbReference type="EMBL" id="PDS22594.1"/>
    </source>
</evidence>
<reference evidence="1 2" key="1">
    <citation type="submission" date="2017-09" db="EMBL/GenBank/DDBJ databases">
        <title>Whole genomes of Flavobacteriaceae.</title>
        <authorList>
            <person name="Stine C."/>
            <person name="Li C."/>
            <person name="Tadesse D."/>
        </authorList>
    </citation>
    <scope>NUCLEOTIDE SEQUENCE [LARGE SCALE GENOMIC DNA]</scope>
    <source>
        <strain evidence="1 2">ATCC 35036</strain>
    </source>
</reference>
<name>A0A2H3KSQ4_9FLAO</name>
<comment type="caution">
    <text evidence="1">The sequence shown here is derived from an EMBL/GenBank/DDBJ whole genome shotgun (WGS) entry which is preliminary data.</text>
</comment>
<evidence type="ECO:0000313" key="2">
    <source>
        <dbReference type="Proteomes" id="UP000220828"/>
    </source>
</evidence>
<dbReference type="EMBL" id="PCMW01000085">
    <property type="protein sequence ID" value="PDS22594.1"/>
    <property type="molecule type" value="Genomic_DNA"/>
</dbReference>
<organism evidence="1 2">
    <name type="scientific">Flavobacterium branchiophilum</name>
    <dbReference type="NCBI Taxonomy" id="55197"/>
    <lineage>
        <taxon>Bacteria</taxon>
        <taxon>Pseudomonadati</taxon>
        <taxon>Bacteroidota</taxon>
        <taxon>Flavobacteriia</taxon>
        <taxon>Flavobacteriales</taxon>
        <taxon>Flavobacteriaceae</taxon>
        <taxon>Flavobacterium</taxon>
    </lineage>
</organism>
<dbReference type="OrthoDB" id="1099259at2"/>